<accession>A0A1G8GI30</accession>
<reference evidence="2 3" key="1">
    <citation type="submission" date="2016-10" db="EMBL/GenBank/DDBJ databases">
        <authorList>
            <person name="de Groot N.N."/>
        </authorList>
    </citation>
    <scope>NUCLEOTIDE SEQUENCE [LARGE SCALE GENOMIC DNA]</scope>
    <source>
        <strain evidence="2 3">DSM 44892</strain>
    </source>
</reference>
<dbReference type="PANTHER" id="PTHR43081:SF1">
    <property type="entry name" value="ADENYLATE CYCLASE, TERMINAL-DIFFERENTIATION SPECIFIC"/>
    <property type="match status" value="1"/>
</dbReference>
<organism evidence="2 3">
    <name type="scientific">Rhodococcus triatomae</name>
    <dbReference type="NCBI Taxonomy" id="300028"/>
    <lineage>
        <taxon>Bacteria</taxon>
        <taxon>Bacillati</taxon>
        <taxon>Actinomycetota</taxon>
        <taxon>Actinomycetes</taxon>
        <taxon>Mycobacteriales</taxon>
        <taxon>Nocardiaceae</taxon>
        <taxon>Rhodococcus</taxon>
    </lineage>
</organism>
<dbReference type="EMBL" id="FNDN01000004">
    <property type="protein sequence ID" value="SDH94079.1"/>
    <property type="molecule type" value="Genomic_DNA"/>
</dbReference>
<name>A0A1G8GI30_9NOCA</name>
<dbReference type="SMART" id="SM00044">
    <property type="entry name" value="CYCc"/>
    <property type="match status" value="1"/>
</dbReference>
<gene>
    <name evidence="2" type="ORF">SAMN05444695_104110</name>
</gene>
<dbReference type="Pfam" id="PF00211">
    <property type="entry name" value="Guanylate_cyc"/>
    <property type="match status" value="1"/>
</dbReference>
<comment type="similarity">
    <text evidence="1">Belongs to the adenylyl cyclase class-3 family.</text>
</comment>
<dbReference type="OrthoDB" id="310836at2"/>
<evidence type="ECO:0000313" key="3">
    <source>
        <dbReference type="Proteomes" id="UP000183263"/>
    </source>
</evidence>
<dbReference type="InterPro" id="IPR029787">
    <property type="entry name" value="Nucleotide_cyclase"/>
</dbReference>
<evidence type="ECO:0000313" key="2">
    <source>
        <dbReference type="EMBL" id="SDH94079.1"/>
    </source>
</evidence>
<dbReference type="RefSeq" id="WP_072737156.1">
    <property type="nucleotide sequence ID" value="NZ_CP048813.1"/>
</dbReference>
<sequence>MEPRPDEPVRPEFDPHVLGEIQEELEEFLLGGPRKYTQDEIAALAGVPRERADRLWVSMGFAVDADPDARMFTDGDARALRSIVEFVERGVLTPEGEVAAARALGQAMSRIAEWQVSLLSTHILEELAGSGVSEPAQIRAHVHALAAEVIPAVESLQSYVWRRHVASTTGRSVGNPTDEVASRTLVVGFADIVGYTSLTRRLGARDLSDLLERFESVSTTVIAGHQGWVVKTVGDEVMFASENPADAAEIALRLQESVLTDETDPGLRVGLALGPALVRYGDLYGSVVNTAARLTSAARPGAVLVDERMADELAGEPAYLLKQLRPRRVRGIRRLEQFVLRRRP</sequence>
<dbReference type="PANTHER" id="PTHR43081">
    <property type="entry name" value="ADENYLATE CYCLASE, TERMINAL-DIFFERENTIATION SPECIFIC-RELATED"/>
    <property type="match status" value="1"/>
</dbReference>
<proteinExistence type="inferred from homology"/>
<dbReference type="InterPro" id="IPR001054">
    <property type="entry name" value="A/G_cyclase"/>
</dbReference>
<dbReference type="SUPFAM" id="SSF55073">
    <property type="entry name" value="Nucleotide cyclase"/>
    <property type="match status" value="1"/>
</dbReference>
<dbReference type="InterPro" id="IPR050697">
    <property type="entry name" value="Adenylyl/Guanylyl_Cyclase_3/4"/>
</dbReference>
<dbReference type="GO" id="GO:0004016">
    <property type="term" value="F:adenylate cyclase activity"/>
    <property type="evidence" value="ECO:0007669"/>
    <property type="project" value="UniProtKB-ARBA"/>
</dbReference>
<dbReference type="InterPro" id="IPR032026">
    <property type="entry name" value="Ad_Cy_reg"/>
</dbReference>
<protein>
    <submittedName>
        <fullName evidence="2">Adenylate cyclase</fullName>
    </submittedName>
</protein>
<keyword evidence="3" id="KW-1185">Reference proteome</keyword>
<dbReference type="Pfam" id="PF16701">
    <property type="entry name" value="Ad_Cy_reg"/>
    <property type="match status" value="1"/>
</dbReference>
<dbReference type="AlphaFoldDB" id="A0A1G8GI30"/>
<dbReference type="GO" id="GO:0009190">
    <property type="term" value="P:cyclic nucleotide biosynthetic process"/>
    <property type="evidence" value="ECO:0007669"/>
    <property type="project" value="InterPro"/>
</dbReference>
<dbReference type="Proteomes" id="UP000183263">
    <property type="component" value="Unassembled WGS sequence"/>
</dbReference>
<dbReference type="PROSITE" id="PS50125">
    <property type="entry name" value="GUANYLATE_CYCLASE_2"/>
    <property type="match status" value="1"/>
</dbReference>
<evidence type="ECO:0000256" key="1">
    <source>
        <dbReference type="ARBA" id="ARBA00005381"/>
    </source>
</evidence>
<dbReference type="Gene3D" id="3.30.70.1230">
    <property type="entry name" value="Nucleotide cyclase"/>
    <property type="match status" value="1"/>
</dbReference>
<dbReference type="CDD" id="cd07302">
    <property type="entry name" value="CHD"/>
    <property type="match status" value="1"/>
</dbReference>
<dbReference type="GO" id="GO:0035556">
    <property type="term" value="P:intracellular signal transduction"/>
    <property type="evidence" value="ECO:0007669"/>
    <property type="project" value="InterPro"/>
</dbReference>